<dbReference type="AlphaFoldDB" id="A0AAE0S7E9"/>
<feature type="transmembrane region" description="Helical" evidence="4">
    <location>
        <begin position="234"/>
        <end position="259"/>
    </location>
</feature>
<proteinExistence type="predicted"/>
<dbReference type="InterPro" id="IPR050778">
    <property type="entry name" value="Cueball_EGF_LRP_Nidogen"/>
</dbReference>
<dbReference type="Gene3D" id="2.120.10.30">
    <property type="entry name" value="TolB, C-terminal domain"/>
    <property type="match status" value="1"/>
</dbReference>
<protein>
    <recommendedName>
        <fullName evidence="5">Sushi domain-containing protein</fullName>
    </recommendedName>
</protein>
<dbReference type="InterPro" id="IPR011042">
    <property type="entry name" value="6-blade_b-propeller_TolB-like"/>
</dbReference>
<dbReference type="Pfam" id="PF00084">
    <property type="entry name" value="Sushi"/>
    <property type="match status" value="1"/>
</dbReference>
<evidence type="ECO:0000313" key="6">
    <source>
        <dbReference type="EMBL" id="KAK3586653.1"/>
    </source>
</evidence>
<evidence type="ECO:0000313" key="7">
    <source>
        <dbReference type="Proteomes" id="UP001195483"/>
    </source>
</evidence>
<gene>
    <name evidence="6" type="ORF">CHS0354_024258</name>
</gene>
<name>A0AAE0S7E9_9BIVA</name>
<organism evidence="6 7">
    <name type="scientific">Potamilus streckersoni</name>
    <dbReference type="NCBI Taxonomy" id="2493646"/>
    <lineage>
        <taxon>Eukaryota</taxon>
        <taxon>Metazoa</taxon>
        <taxon>Spiralia</taxon>
        <taxon>Lophotrochozoa</taxon>
        <taxon>Mollusca</taxon>
        <taxon>Bivalvia</taxon>
        <taxon>Autobranchia</taxon>
        <taxon>Heteroconchia</taxon>
        <taxon>Palaeoheterodonta</taxon>
        <taxon>Unionida</taxon>
        <taxon>Unionoidea</taxon>
        <taxon>Unionidae</taxon>
        <taxon>Ambleminae</taxon>
        <taxon>Lampsilini</taxon>
        <taxon>Potamilus</taxon>
    </lineage>
</organism>
<accession>A0AAE0S7E9</accession>
<comment type="caution">
    <text evidence="2">Lacks conserved residue(s) required for the propagation of feature annotation.</text>
</comment>
<keyword evidence="2" id="KW-0768">Sushi</keyword>
<dbReference type="Proteomes" id="UP001195483">
    <property type="component" value="Unassembled WGS sequence"/>
</dbReference>
<evidence type="ECO:0000259" key="5">
    <source>
        <dbReference type="PROSITE" id="PS50923"/>
    </source>
</evidence>
<sequence length="438" mass="49605">MVWVEGSKIRMAKMDGTEPSDFVTQEISSPSDIAFDYEDKALYWCDSTLDKIERKELMQTGRRTIVSGTGEQPNNIYVAGQYLYYTSSIKTRAIFRRNKMDGRDFTKIFDSPLIGGLASLFVYQDPRSAMNGECSVANGRCCKFCLPLNKGKKCVCADGSSLNVDGRTCSLEKECPLSIPNAELQRTCLPCYNRHCSFSCNKGFKLTVSGSVLNCDNLGNWNYSSEVCREDTPIIIIGAATGSGGLILIVIIIAVVCFLRKRSNGVPPKPNIIRPPQAPPRVDTFKEKESEKEYDYIDGSKLRYGTVNGQTPPYLELSESQRDYEKLSDKNPYKQKIVGFKRSSETVHDNYLAASMTGSLKEGPNDLRVSCPEEDKHGYLRSSSEGFRRGSADSDVPTRYQRWDMFEQQSRRYKDPRAQDQERYIDGRSFHYERSQRY</sequence>
<evidence type="ECO:0000256" key="2">
    <source>
        <dbReference type="PROSITE-ProRule" id="PRU00302"/>
    </source>
</evidence>
<feature type="region of interest" description="Disordered" evidence="3">
    <location>
        <begin position="376"/>
        <end position="438"/>
    </location>
</feature>
<reference evidence="6" key="2">
    <citation type="journal article" date="2021" name="Genome Biol. Evol.">
        <title>Developing a high-quality reference genome for a parasitic bivalve with doubly uniparental inheritance (Bivalvia: Unionida).</title>
        <authorList>
            <person name="Smith C.H."/>
        </authorList>
    </citation>
    <scope>NUCLEOTIDE SEQUENCE</scope>
    <source>
        <strain evidence="6">CHS0354</strain>
        <tissue evidence="6">Mantle</tissue>
    </source>
</reference>
<evidence type="ECO:0000256" key="4">
    <source>
        <dbReference type="SAM" id="Phobius"/>
    </source>
</evidence>
<reference evidence="6" key="1">
    <citation type="journal article" date="2021" name="Genome Biol. Evol.">
        <title>A High-Quality Reference Genome for a Parasitic Bivalve with Doubly Uniparental Inheritance (Bivalvia: Unionida).</title>
        <authorList>
            <person name="Smith C.H."/>
        </authorList>
    </citation>
    <scope>NUCLEOTIDE SEQUENCE</scope>
    <source>
        <strain evidence="6">CHS0354</strain>
    </source>
</reference>
<dbReference type="SUPFAM" id="SSF63825">
    <property type="entry name" value="YWTD domain"/>
    <property type="match status" value="1"/>
</dbReference>
<keyword evidence="4" id="KW-0472">Membrane</keyword>
<feature type="domain" description="Sushi" evidence="5">
    <location>
        <begin position="167"/>
        <end position="230"/>
    </location>
</feature>
<reference evidence="6" key="3">
    <citation type="submission" date="2023-05" db="EMBL/GenBank/DDBJ databases">
        <authorList>
            <person name="Smith C.H."/>
        </authorList>
    </citation>
    <scope>NUCLEOTIDE SEQUENCE</scope>
    <source>
        <strain evidence="6">CHS0354</strain>
        <tissue evidence="6">Mantle</tissue>
    </source>
</reference>
<keyword evidence="4" id="KW-0812">Transmembrane</keyword>
<dbReference type="InterPro" id="IPR000436">
    <property type="entry name" value="Sushi_SCR_CCP_dom"/>
</dbReference>
<keyword evidence="7" id="KW-1185">Reference proteome</keyword>
<keyword evidence="4" id="KW-1133">Transmembrane helix</keyword>
<evidence type="ECO:0000256" key="1">
    <source>
        <dbReference type="ARBA" id="ARBA00023157"/>
    </source>
</evidence>
<comment type="caution">
    <text evidence="6">The sequence shown here is derived from an EMBL/GenBank/DDBJ whole genome shotgun (WGS) entry which is preliminary data.</text>
</comment>
<dbReference type="PANTHER" id="PTHR46513">
    <property type="entry name" value="VITELLOGENIN RECEPTOR-LIKE PROTEIN-RELATED-RELATED"/>
    <property type="match status" value="1"/>
</dbReference>
<dbReference type="EMBL" id="JAEAOA010001434">
    <property type="protein sequence ID" value="KAK3586653.1"/>
    <property type="molecule type" value="Genomic_DNA"/>
</dbReference>
<dbReference type="InterPro" id="IPR000033">
    <property type="entry name" value="LDLR_classB_rpt"/>
</dbReference>
<dbReference type="PROSITE" id="PS50923">
    <property type="entry name" value="SUSHI"/>
    <property type="match status" value="1"/>
</dbReference>
<dbReference type="SMART" id="SM00135">
    <property type="entry name" value="LY"/>
    <property type="match status" value="2"/>
</dbReference>
<evidence type="ECO:0000256" key="3">
    <source>
        <dbReference type="SAM" id="MobiDB-lite"/>
    </source>
</evidence>
<dbReference type="SUPFAM" id="SSF57196">
    <property type="entry name" value="EGF/Laminin"/>
    <property type="match status" value="1"/>
</dbReference>
<feature type="compositionally biased region" description="Basic and acidic residues" evidence="3">
    <location>
        <begin position="401"/>
        <end position="438"/>
    </location>
</feature>
<keyword evidence="1" id="KW-1015">Disulfide bond</keyword>